<accession>C1EIL4</accession>
<dbReference type="RefSeq" id="XP_002506442.1">
    <property type="nucleotide sequence ID" value="XM_002506396.1"/>
</dbReference>
<dbReference type="Proteomes" id="UP000002009">
    <property type="component" value="Chromosome 15"/>
</dbReference>
<dbReference type="AlphaFoldDB" id="C1EIL4"/>
<dbReference type="GO" id="GO:0006310">
    <property type="term" value="P:DNA recombination"/>
    <property type="evidence" value="ECO:0007669"/>
    <property type="project" value="UniProtKB-KW"/>
</dbReference>
<dbReference type="GO" id="GO:0003677">
    <property type="term" value="F:DNA binding"/>
    <property type="evidence" value="ECO:0007669"/>
    <property type="project" value="InterPro"/>
</dbReference>
<evidence type="ECO:0008006" key="5">
    <source>
        <dbReference type="Google" id="ProtNLM"/>
    </source>
</evidence>
<dbReference type="KEGG" id="mis:MICPUN_104458"/>
<dbReference type="InterPro" id="IPR011010">
    <property type="entry name" value="DNA_brk_join_enz"/>
</dbReference>
<keyword evidence="4" id="KW-1185">Reference proteome</keyword>
<gene>
    <name evidence="3" type="ORF">MICPUN_104458</name>
</gene>
<dbReference type="OrthoDB" id="71417at2759"/>
<evidence type="ECO:0000256" key="1">
    <source>
        <dbReference type="ARBA" id="ARBA00023172"/>
    </source>
</evidence>
<protein>
    <recommendedName>
        <fullName evidence="5">Tyr recombinase domain-containing protein</fullName>
    </recommendedName>
</protein>
<dbReference type="Gene3D" id="1.10.443.10">
    <property type="entry name" value="Intergrase catalytic core"/>
    <property type="match status" value="1"/>
</dbReference>
<dbReference type="EMBL" id="CP001333">
    <property type="protein sequence ID" value="ACO67700.1"/>
    <property type="molecule type" value="Genomic_DNA"/>
</dbReference>
<organism evidence="3 4">
    <name type="scientific">Micromonas commoda (strain RCC299 / NOUM17 / CCMP2709)</name>
    <name type="common">Picoplanktonic green alga</name>
    <dbReference type="NCBI Taxonomy" id="296587"/>
    <lineage>
        <taxon>Eukaryota</taxon>
        <taxon>Viridiplantae</taxon>
        <taxon>Chlorophyta</taxon>
        <taxon>Mamiellophyceae</taxon>
        <taxon>Mamiellales</taxon>
        <taxon>Mamiellaceae</taxon>
        <taxon>Micromonas</taxon>
    </lineage>
</organism>
<dbReference type="InterPro" id="IPR013762">
    <property type="entry name" value="Integrase-like_cat_sf"/>
</dbReference>
<feature type="compositionally biased region" description="Gly residues" evidence="2">
    <location>
        <begin position="34"/>
        <end position="47"/>
    </location>
</feature>
<evidence type="ECO:0000256" key="2">
    <source>
        <dbReference type="SAM" id="MobiDB-lite"/>
    </source>
</evidence>
<dbReference type="OMA" id="CRESEHA"/>
<reference evidence="3 4" key="1">
    <citation type="journal article" date="2009" name="Science">
        <title>Green evolution and dynamic adaptations revealed by genomes of the marine picoeukaryotes Micromonas.</title>
        <authorList>
            <person name="Worden A.Z."/>
            <person name="Lee J.H."/>
            <person name="Mock T."/>
            <person name="Rouze P."/>
            <person name="Simmons M.P."/>
            <person name="Aerts A.L."/>
            <person name="Allen A.E."/>
            <person name="Cuvelier M.L."/>
            <person name="Derelle E."/>
            <person name="Everett M.V."/>
            <person name="Foulon E."/>
            <person name="Grimwood J."/>
            <person name="Gundlach H."/>
            <person name="Henrissat B."/>
            <person name="Napoli C."/>
            <person name="McDonald S.M."/>
            <person name="Parker M.S."/>
            <person name="Rombauts S."/>
            <person name="Salamov A."/>
            <person name="Von Dassow P."/>
            <person name="Badger J.H."/>
            <person name="Coutinho P.M."/>
            <person name="Demir E."/>
            <person name="Dubchak I."/>
            <person name="Gentemann C."/>
            <person name="Eikrem W."/>
            <person name="Gready J.E."/>
            <person name="John U."/>
            <person name="Lanier W."/>
            <person name="Lindquist E.A."/>
            <person name="Lucas S."/>
            <person name="Mayer K.F."/>
            <person name="Moreau H."/>
            <person name="Not F."/>
            <person name="Otillar R."/>
            <person name="Panaud O."/>
            <person name="Pangilinan J."/>
            <person name="Paulsen I."/>
            <person name="Piegu B."/>
            <person name="Poliakov A."/>
            <person name="Robbens S."/>
            <person name="Schmutz J."/>
            <person name="Toulza E."/>
            <person name="Wyss T."/>
            <person name="Zelensky A."/>
            <person name="Zhou K."/>
            <person name="Armbrust E.V."/>
            <person name="Bhattacharya D."/>
            <person name="Goodenough U.W."/>
            <person name="Van de Peer Y."/>
            <person name="Grigoriev I.V."/>
        </authorList>
    </citation>
    <scope>NUCLEOTIDE SEQUENCE [LARGE SCALE GENOMIC DNA]</scope>
    <source>
        <strain evidence="4">RCC299 / NOUM17</strain>
    </source>
</reference>
<proteinExistence type="predicted"/>
<sequence>MEVEEMAEEARVEAEQAAIAERLGANPAATSALGGDGGADGWIGGALPGPDTRLPRPTTGRLAATGRTALADVRVTRRKRLPPYALRDDEIPGALADELGRMHRGVTSRRVGGAKAPVRVTTANNYLEVAKGLLGWYCRCKLGGWDGATPPQDPTLLKTHPANAPEDLSLRDVFPSSDAEGAALAIEYLQWLDEKRGVLPSTEAFQLRCLIALAKWLHGSQTNEHGAAMEQPVVMELVRVQRGNVTLATKGEHAADEAAKWLDWPDYLRLVERLKWECAPLTHVGDQRPDKDVAMAVQRYLLFAILACVPDRQRTLRELELGRTLVCEEFDDAVDGENGEVKLTRRRVWTVKHSPDDYKTGGAYGARPSLVLDERLYPALEAWLFGPPDPEEDARGFTDRGYSGWGWRACLAPNHDYVFSRPNGEPWNVSELSRTFSRAAMRLTGKKTNPHLVRDMVITHVRGEGIATDAELEALSLYMGHSIAMQKGTYDRRTQEQKVAPAIGLMSAINARAAEKKAR</sequence>
<name>C1EIL4_MICCC</name>
<evidence type="ECO:0000313" key="4">
    <source>
        <dbReference type="Proteomes" id="UP000002009"/>
    </source>
</evidence>
<keyword evidence="1" id="KW-0233">DNA recombination</keyword>
<dbReference type="GO" id="GO:0015074">
    <property type="term" value="P:DNA integration"/>
    <property type="evidence" value="ECO:0007669"/>
    <property type="project" value="InterPro"/>
</dbReference>
<dbReference type="GeneID" id="8249374"/>
<dbReference type="STRING" id="296587.C1EIL4"/>
<evidence type="ECO:0000313" key="3">
    <source>
        <dbReference type="EMBL" id="ACO67700.1"/>
    </source>
</evidence>
<feature type="region of interest" description="Disordered" evidence="2">
    <location>
        <begin position="30"/>
        <end position="60"/>
    </location>
</feature>
<dbReference type="SUPFAM" id="SSF56349">
    <property type="entry name" value="DNA breaking-rejoining enzymes"/>
    <property type="match status" value="1"/>
</dbReference>
<dbReference type="InParanoid" id="C1EIL4"/>